<feature type="domain" description="DUF6259" evidence="1">
    <location>
        <begin position="263"/>
        <end position="583"/>
    </location>
</feature>
<accession>A0A844G8K4</accession>
<dbReference type="EMBL" id="VUNS01000021">
    <property type="protein sequence ID" value="MST98609.1"/>
    <property type="molecule type" value="Genomic_DNA"/>
</dbReference>
<dbReference type="AlphaFoldDB" id="A0A844G8K4"/>
<comment type="caution">
    <text evidence="2">The sequence shown here is derived from an EMBL/GenBank/DDBJ whole genome shotgun (WGS) entry which is preliminary data.</text>
</comment>
<evidence type="ECO:0000259" key="1">
    <source>
        <dbReference type="Pfam" id="PF19773"/>
    </source>
</evidence>
<dbReference type="InterPro" id="IPR046226">
    <property type="entry name" value="DUF6259"/>
</dbReference>
<reference evidence="2 3" key="1">
    <citation type="submission" date="2019-08" db="EMBL/GenBank/DDBJ databases">
        <title>In-depth cultivation of the pig gut microbiome towards novel bacterial diversity and tailored functional studies.</title>
        <authorList>
            <person name="Wylensek D."/>
            <person name="Hitch T.C.A."/>
            <person name="Clavel T."/>
        </authorList>
    </citation>
    <scope>NUCLEOTIDE SEQUENCE [LARGE SCALE GENOMIC DNA]</scope>
    <source>
        <strain evidence="2 3">BBE-744-WT-12</strain>
    </source>
</reference>
<proteinExistence type="predicted"/>
<evidence type="ECO:0000313" key="2">
    <source>
        <dbReference type="EMBL" id="MST98609.1"/>
    </source>
</evidence>
<gene>
    <name evidence="2" type="ORF">FYJ85_16340</name>
</gene>
<dbReference type="Proteomes" id="UP000435649">
    <property type="component" value="Unassembled WGS sequence"/>
</dbReference>
<organism evidence="2 3">
    <name type="scientific">Victivallis lenta</name>
    <dbReference type="NCBI Taxonomy" id="2606640"/>
    <lineage>
        <taxon>Bacteria</taxon>
        <taxon>Pseudomonadati</taxon>
        <taxon>Lentisphaerota</taxon>
        <taxon>Lentisphaeria</taxon>
        <taxon>Victivallales</taxon>
        <taxon>Victivallaceae</taxon>
        <taxon>Victivallis</taxon>
    </lineage>
</organism>
<sequence length="772" mass="87607">MTDLVIDQFNRIEKVSAGCQHHDFGKCKKGHFMFFGNSSIQFDFTERYSLRQILFEGRPLLASRSGNELFVLSFVDREGNPSRLSSADFLTVQAFSGKKVLRVIFSGHNVMPGLKAVVAVRLQDDEPLAHWHIALENISEQFILEWIDFPGISVPYDLHERGGNGKIFWPGAEGVVFDELQTRENSEYFKGRVLSYPLNGISGYYPGTCPMQFMAHWNDDAGLYFAAHDMHHLPKGVELICKGTDSVRLFYQIFCGNHVSDHFSLPFSLVTGGFRGNWENAALIYRKWMEENDKSLPEKLFSNPQIPDWLKESPVVLIYPVKGNGFDTGSVSGNEYFPYSNALPTVRRYAARWNCRIMALLMHWEGTAPWAPPYVWPPFGGEEMFSEFGRALHDDGNLLGVYCSGIGWTQSSSIDTGYQRKKDFEEKHLENIMAAGPRGEMRATICNGPPGIGQRIGYEMCPACDFTIDTVCNEIRKITESQVDYIQFFDQNQGCSAPLCYNSGHGHPAAPGQWLTGAMSHLLNESMRCASKSGRPVILGCENAAAQPYIRYLPFNDLRNHLAWAFARPVPAYSMLFHEYINNFTGNGVCLAGWFDRRKSPQFLQFRMAYSFISGEVLSVTLKKHGEIHWSWVCDWEEDGPDQEILQELIGNLNDMRRGAAHDFLVFGRMQVSCPVRCNHWELHFTGRRSPISLPWVLSSNWSFEERTAQILVNCNTEKEAVRIEFPDVRRGLLICADGKKSSFCERSLKLEIPGLQPVMIEFQREEAGHDA</sequence>
<dbReference type="Pfam" id="PF19773">
    <property type="entry name" value="DUF6259"/>
    <property type="match status" value="1"/>
</dbReference>
<evidence type="ECO:0000313" key="3">
    <source>
        <dbReference type="Proteomes" id="UP000435649"/>
    </source>
</evidence>
<name>A0A844G8K4_9BACT</name>
<protein>
    <recommendedName>
        <fullName evidence="1">DUF6259 domain-containing protein</fullName>
    </recommendedName>
</protein>
<dbReference type="RefSeq" id="WP_154419533.1">
    <property type="nucleotide sequence ID" value="NZ_VUNS01000021.1"/>
</dbReference>
<keyword evidence="3" id="KW-1185">Reference proteome</keyword>